<sequence>MEERKIVILMTSGPKTPWRCASPFYIAALMAANEAEVEIFFNMDGTNLVRKGIAERICPSGEGNCYPRNGKKPKSVYDFMKDAKQAGVKFYSCRQAIDSLGLTEEELIPELDGIVPASEFALRAMSADKLIVF</sequence>
<dbReference type="PANTHER" id="PTHR34655">
    <property type="entry name" value="CONSERVED WITHIN P. AEROPHILUM"/>
    <property type="match status" value="1"/>
</dbReference>
<gene>
    <name evidence="1" type="ORF">ENJ61_02075</name>
</gene>
<organism evidence="1">
    <name type="scientific">Aquifex aeolicus</name>
    <dbReference type="NCBI Taxonomy" id="63363"/>
    <lineage>
        <taxon>Bacteria</taxon>
        <taxon>Pseudomonadati</taxon>
        <taxon>Aquificota</taxon>
        <taxon>Aquificia</taxon>
        <taxon>Aquificales</taxon>
        <taxon>Aquificaceae</taxon>
        <taxon>Aquifex</taxon>
    </lineage>
</organism>
<evidence type="ECO:0000313" key="1">
    <source>
        <dbReference type="EMBL" id="HHJ63670.1"/>
    </source>
</evidence>
<name>A0A7C5L9M5_AQUAO</name>
<reference evidence="1" key="1">
    <citation type="journal article" date="2020" name="mSystems">
        <title>Genome- and Community-Level Interaction Insights into Carbon Utilization and Element Cycling Functions of Hydrothermarchaeota in Hydrothermal Sediment.</title>
        <authorList>
            <person name="Zhou Z."/>
            <person name="Liu Y."/>
            <person name="Xu W."/>
            <person name="Pan J."/>
            <person name="Luo Z.H."/>
            <person name="Li M."/>
        </authorList>
    </citation>
    <scope>NUCLEOTIDE SEQUENCE [LARGE SCALE GENOMIC DNA]</scope>
    <source>
        <strain evidence="1">HyVt-501</strain>
    </source>
</reference>
<dbReference type="Gene3D" id="3.40.1260.10">
    <property type="entry name" value="DsrEFH-like"/>
    <property type="match status" value="1"/>
</dbReference>
<dbReference type="InterPro" id="IPR003787">
    <property type="entry name" value="Sulphur_relay_DsrE/F-like"/>
</dbReference>
<proteinExistence type="predicted"/>
<dbReference type="AlphaFoldDB" id="A0A7C5L9M5"/>
<comment type="caution">
    <text evidence="1">The sequence shown here is derived from an EMBL/GenBank/DDBJ whole genome shotgun (WGS) entry which is preliminary data.</text>
</comment>
<dbReference type="Pfam" id="PF02635">
    <property type="entry name" value="DsrE"/>
    <property type="match status" value="1"/>
</dbReference>
<protein>
    <submittedName>
        <fullName evidence="1">Sulfur reduction protein DsrE</fullName>
    </submittedName>
</protein>
<dbReference type="InterPro" id="IPR027396">
    <property type="entry name" value="DsrEFH-like"/>
</dbReference>
<dbReference type="Proteomes" id="UP000885792">
    <property type="component" value="Unassembled WGS sequence"/>
</dbReference>
<dbReference type="SUPFAM" id="SSF75169">
    <property type="entry name" value="DsrEFH-like"/>
    <property type="match status" value="1"/>
</dbReference>
<accession>A0A7C5L9M5</accession>
<dbReference type="EMBL" id="DRNB01000071">
    <property type="protein sequence ID" value="HHJ63670.1"/>
    <property type="molecule type" value="Genomic_DNA"/>
</dbReference>
<dbReference type="PANTHER" id="PTHR34655:SF2">
    <property type="entry name" value="PEROXIREDOXIN FAMILY PROTEIN"/>
    <property type="match status" value="1"/>
</dbReference>